<evidence type="ECO:0000256" key="5">
    <source>
        <dbReference type="ARBA" id="ARBA00023274"/>
    </source>
</evidence>
<sequence length="143" mass="16267">MSLSDPIADMLTRTRNALGARHETVNVRASKICQGICKVLKAEGYIEDYKRIEDSKQGLLRIYLKYGSMGEDVITEIKRRSKPGCRVYSSVSELPRPLNGLGIAVISTSKGVLSDRQYREHDCRHQQRPQIHRDLFARRHVSA</sequence>
<dbReference type="Gene3D" id="3.30.1490.10">
    <property type="match status" value="1"/>
</dbReference>
<dbReference type="GO" id="GO:0019843">
    <property type="term" value="F:rRNA binding"/>
    <property type="evidence" value="ECO:0007669"/>
    <property type="project" value="UniProtKB-KW"/>
</dbReference>
<dbReference type="InterPro" id="IPR000630">
    <property type="entry name" value="Ribosomal_uS8"/>
</dbReference>
<gene>
    <name evidence="6" type="ORF">LCGC14_3145480</name>
</gene>
<feature type="non-terminal residue" evidence="6">
    <location>
        <position position="1"/>
    </location>
</feature>
<dbReference type="NCBIfam" id="NF001109">
    <property type="entry name" value="PRK00136.1"/>
    <property type="match status" value="1"/>
</dbReference>
<comment type="similarity">
    <text evidence="1">Belongs to the universal ribosomal protein uS8 family.</text>
</comment>
<dbReference type="GO" id="GO:1990904">
    <property type="term" value="C:ribonucleoprotein complex"/>
    <property type="evidence" value="ECO:0007669"/>
    <property type="project" value="UniProtKB-KW"/>
</dbReference>
<protein>
    <recommendedName>
        <fullName evidence="7">30S ribosomal protein S8</fullName>
    </recommendedName>
</protein>
<dbReference type="SUPFAM" id="SSF56047">
    <property type="entry name" value="Ribosomal protein S8"/>
    <property type="match status" value="1"/>
</dbReference>
<comment type="caution">
    <text evidence="6">The sequence shown here is derived from an EMBL/GenBank/DDBJ whole genome shotgun (WGS) entry which is preliminary data.</text>
</comment>
<dbReference type="InterPro" id="IPR035987">
    <property type="entry name" value="Ribosomal_uS8_sf"/>
</dbReference>
<dbReference type="GO" id="GO:0005737">
    <property type="term" value="C:cytoplasm"/>
    <property type="evidence" value="ECO:0007669"/>
    <property type="project" value="UniProtKB-ARBA"/>
</dbReference>
<dbReference type="Pfam" id="PF00410">
    <property type="entry name" value="Ribosomal_S8"/>
    <property type="match status" value="1"/>
</dbReference>
<dbReference type="Gene3D" id="3.30.1370.30">
    <property type="match status" value="1"/>
</dbReference>
<dbReference type="GO" id="GO:0003735">
    <property type="term" value="F:structural constituent of ribosome"/>
    <property type="evidence" value="ECO:0007669"/>
    <property type="project" value="InterPro"/>
</dbReference>
<evidence type="ECO:0008006" key="7">
    <source>
        <dbReference type="Google" id="ProtNLM"/>
    </source>
</evidence>
<dbReference type="HAMAP" id="MF_01302_B">
    <property type="entry name" value="Ribosomal_uS8_B"/>
    <property type="match status" value="1"/>
</dbReference>
<evidence type="ECO:0000256" key="4">
    <source>
        <dbReference type="ARBA" id="ARBA00022980"/>
    </source>
</evidence>
<organism evidence="6">
    <name type="scientific">marine sediment metagenome</name>
    <dbReference type="NCBI Taxonomy" id="412755"/>
    <lineage>
        <taxon>unclassified sequences</taxon>
        <taxon>metagenomes</taxon>
        <taxon>ecological metagenomes</taxon>
    </lineage>
</organism>
<dbReference type="GO" id="GO:0005840">
    <property type="term" value="C:ribosome"/>
    <property type="evidence" value="ECO:0007669"/>
    <property type="project" value="UniProtKB-KW"/>
</dbReference>
<evidence type="ECO:0000256" key="3">
    <source>
        <dbReference type="ARBA" id="ARBA00022884"/>
    </source>
</evidence>
<keyword evidence="5" id="KW-0687">Ribonucleoprotein</keyword>
<keyword evidence="3" id="KW-0694">RNA-binding</keyword>
<evidence type="ECO:0000256" key="1">
    <source>
        <dbReference type="ARBA" id="ARBA00006471"/>
    </source>
</evidence>
<dbReference type="PANTHER" id="PTHR11758">
    <property type="entry name" value="40S RIBOSOMAL PROTEIN S15A"/>
    <property type="match status" value="1"/>
</dbReference>
<reference evidence="6" key="1">
    <citation type="journal article" date="2015" name="Nature">
        <title>Complex archaea that bridge the gap between prokaryotes and eukaryotes.</title>
        <authorList>
            <person name="Spang A."/>
            <person name="Saw J.H."/>
            <person name="Jorgensen S.L."/>
            <person name="Zaremba-Niedzwiedzka K."/>
            <person name="Martijn J."/>
            <person name="Lind A.E."/>
            <person name="van Eijk R."/>
            <person name="Schleper C."/>
            <person name="Guy L."/>
            <person name="Ettema T.J."/>
        </authorList>
    </citation>
    <scope>NUCLEOTIDE SEQUENCE</scope>
</reference>
<dbReference type="FunFam" id="3.30.1370.30:FF:000002">
    <property type="entry name" value="30S ribosomal protein S8"/>
    <property type="match status" value="1"/>
</dbReference>
<evidence type="ECO:0000256" key="2">
    <source>
        <dbReference type="ARBA" id="ARBA00022730"/>
    </source>
</evidence>
<dbReference type="AlphaFoldDB" id="A0A0F8WJN7"/>
<keyword evidence="4" id="KW-0689">Ribosomal protein</keyword>
<name>A0A0F8WJN7_9ZZZZ</name>
<keyword evidence="2" id="KW-0699">rRNA-binding</keyword>
<dbReference type="FunFam" id="3.30.1490.10:FF:000001">
    <property type="entry name" value="30S ribosomal protein S8"/>
    <property type="match status" value="1"/>
</dbReference>
<evidence type="ECO:0000313" key="6">
    <source>
        <dbReference type="EMBL" id="KKK48400.1"/>
    </source>
</evidence>
<dbReference type="EMBL" id="LAZR01069079">
    <property type="protein sequence ID" value="KKK48400.1"/>
    <property type="molecule type" value="Genomic_DNA"/>
</dbReference>
<dbReference type="GO" id="GO:0006412">
    <property type="term" value="P:translation"/>
    <property type="evidence" value="ECO:0007669"/>
    <property type="project" value="InterPro"/>
</dbReference>
<proteinExistence type="inferred from homology"/>
<accession>A0A0F8WJN7</accession>